<evidence type="ECO:0000256" key="11">
    <source>
        <dbReference type="ARBA" id="ARBA00023136"/>
    </source>
</evidence>
<dbReference type="EMBL" id="CP028519">
    <property type="protein sequence ID" value="AVY94693.1"/>
    <property type="molecule type" value="Genomic_DNA"/>
</dbReference>
<dbReference type="GO" id="GO:0009279">
    <property type="term" value="C:cell outer membrane"/>
    <property type="evidence" value="ECO:0007669"/>
    <property type="project" value="UniProtKB-SubCell"/>
</dbReference>
<comment type="subcellular location">
    <subcellularLocation>
        <location evidence="1 14">Cell outer membrane</location>
        <topology evidence="1 14">Multi-pass membrane protein</topology>
    </subcellularLocation>
</comment>
<evidence type="ECO:0000256" key="7">
    <source>
        <dbReference type="ARBA" id="ARBA00022729"/>
    </source>
</evidence>
<dbReference type="InterPro" id="IPR000531">
    <property type="entry name" value="Beta-barrel_TonB"/>
</dbReference>
<dbReference type="PANTHER" id="PTHR32552">
    <property type="entry name" value="FERRICHROME IRON RECEPTOR-RELATED"/>
    <property type="match status" value="1"/>
</dbReference>
<feature type="domain" description="Secretin/TonB short N-terminal" evidence="18">
    <location>
        <begin position="55"/>
        <end position="105"/>
    </location>
</feature>
<evidence type="ECO:0000259" key="18">
    <source>
        <dbReference type="SMART" id="SM00965"/>
    </source>
</evidence>
<keyword evidence="3 14" id="KW-0813">Transport</keyword>
<evidence type="ECO:0000256" key="15">
    <source>
        <dbReference type="PROSITE-ProRule" id="PRU10144"/>
    </source>
</evidence>
<dbReference type="GO" id="GO:0015344">
    <property type="term" value="F:siderophore uptake transmembrane transporter activity"/>
    <property type="evidence" value="ECO:0007669"/>
    <property type="project" value="TreeGrafter"/>
</dbReference>
<dbReference type="FunFam" id="2.170.130.10:FF:000010">
    <property type="entry name" value="Ferripyoverdine receptor"/>
    <property type="match status" value="1"/>
</dbReference>
<keyword evidence="9" id="KW-0406">Ion transport</keyword>
<dbReference type="Pfam" id="PF07660">
    <property type="entry name" value="STN"/>
    <property type="match status" value="1"/>
</dbReference>
<dbReference type="Pfam" id="PF00593">
    <property type="entry name" value="TonB_dep_Rec_b-barrel"/>
    <property type="match status" value="1"/>
</dbReference>
<reference evidence="19 20" key="1">
    <citation type="submission" date="2018-04" db="EMBL/GenBank/DDBJ databases">
        <title>Denitrifier Microvirgula.</title>
        <authorList>
            <person name="Anderson E."/>
            <person name="Jang J."/>
            <person name="Ishii S."/>
        </authorList>
    </citation>
    <scope>NUCLEOTIDE SEQUENCE [LARGE SCALE GENOMIC DNA]</scope>
    <source>
        <strain evidence="19 20">BE2.4</strain>
    </source>
</reference>
<keyword evidence="4 14" id="KW-1134">Transmembrane beta strand</keyword>
<feature type="short sequence motif" description="TonB C-terminal box" evidence="15">
    <location>
        <begin position="785"/>
        <end position="802"/>
    </location>
</feature>
<dbReference type="Gene3D" id="3.55.50.30">
    <property type="match status" value="1"/>
</dbReference>
<dbReference type="GO" id="GO:0038023">
    <property type="term" value="F:signaling receptor activity"/>
    <property type="evidence" value="ECO:0007669"/>
    <property type="project" value="InterPro"/>
</dbReference>
<dbReference type="AlphaFoldDB" id="A0A2S0PBK0"/>
<keyword evidence="12 19" id="KW-0675">Receptor</keyword>
<dbReference type="SUPFAM" id="SSF56935">
    <property type="entry name" value="Porins"/>
    <property type="match status" value="1"/>
</dbReference>
<evidence type="ECO:0000256" key="6">
    <source>
        <dbReference type="ARBA" id="ARBA00022692"/>
    </source>
</evidence>
<dbReference type="Gene3D" id="2.170.130.10">
    <property type="entry name" value="TonB-dependent receptor, plug domain"/>
    <property type="match status" value="1"/>
</dbReference>
<proteinExistence type="inferred from homology"/>
<organism evidence="19 20">
    <name type="scientific">Microvirgula aerodenitrificans</name>
    <dbReference type="NCBI Taxonomy" id="57480"/>
    <lineage>
        <taxon>Bacteria</taxon>
        <taxon>Pseudomonadati</taxon>
        <taxon>Pseudomonadota</taxon>
        <taxon>Betaproteobacteria</taxon>
        <taxon>Neisseriales</taxon>
        <taxon>Aquaspirillaceae</taxon>
        <taxon>Microvirgula</taxon>
    </lineage>
</organism>
<dbReference type="GO" id="GO:0015891">
    <property type="term" value="P:siderophore transport"/>
    <property type="evidence" value="ECO:0007669"/>
    <property type="project" value="InterPro"/>
</dbReference>
<dbReference type="PANTHER" id="PTHR32552:SF74">
    <property type="entry name" value="HYDROXAMATE SIDEROPHORE RECEPTOR FHUE"/>
    <property type="match status" value="1"/>
</dbReference>
<dbReference type="PROSITE" id="PS01156">
    <property type="entry name" value="TONB_DEPENDENT_REC_2"/>
    <property type="match status" value="1"/>
</dbReference>
<dbReference type="KEGG" id="maer:DAI18_12085"/>
<comment type="similarity">
    <text evidence="2 14 16">Belongs to the TonB-dependent receptor family.</text>
</comment>
<evidence type="ECO:0000256" key="2">
    <source>
        <dbReference type="ARBA" id="ARBA00009810"/>
    </source>
</evidence>
<evidence type="ECO:0000256" key="14">
    <source>
        <dbReference type="PROSITE-ProRule" id="PRU01360"/>
    </source>
</evidence>
<dbReference type="CDD" id="cd01347">
    <property type="entry name" value="ligand_gated_channel"/>
    <property type="match status" value="1"/>
</dbReference>
<evidence type="ECO:0000256" key="1">
    <source>
        <dbReference type="ARBA" id="ARBA00004571"/>
    </source>
</evidence>
<evidence type="ECO:0000256" key="12">
    <source>
        <dbReference type="ARBA" id="ARBA00023170"/>
    </source>
</evidence>
<dbReference type="InterPro" id="IPR039426">
    <property type="entry name" value="TonB-dep_rcpt-like"/>
</dbReference>
<evidence type="ECO:0000256" key="4">
    <source>
        <dbReference type="ARBA" id="ARBA00022452"/>
    </source>
</evidence>
<accession>A0A2S0PBK0</accession>
<evidence type="ECO:0000313" key="20">
    <source>
        <dbReference type="Proteomes" id="UP000244173"/>
    </source>
</evidence>
<dbReference type="Pfam" id="PF07715">
    <property type="entry name" value="Plug"/>
    <property type="match status" value="1"/>
</dbReference>
<name>A0A2S0PBK0_9NEIS</name>
<evidence type="ECO:0000256" key="5">
    <source>
        <dbReference type="ARBA" id="ARBA00022496"/>
    </source>
</evidence>
<dbReference type="InterPro" id="IPR037066">
    <property type="entry name" value="Plug_dom_sf"/>
</dbReference>
<dbReference type="InterPro" id="IPR036942">
    <property type="entry name" value="Beta-barrel_TonB_sf"/>
</dbReference>
<keyword evidence="5" id="KW-0410">Iron transport</keyword>
<dbReference type="Proteomes" id="UP000244173">
    <property type="component" value="Chromosome"/>
</dbReference>
<evidence type="ECO:0000256" key="10">
    <source>
        <dbReference type="ARBA" id="ARBA00023077"/>
    </source>
</evidence>
<dbReference type="InterPro" id="IPR012910">
    <property type="entry name" value="Plug_dom"/>
</dbReference>
<dbReference type="RefSeq" id="WP_107889540.1">
    <property type="nucleotide sequence ID" value="NZ_CP028519.1"/>
</dbReference>
<keyword evidence="13 14" id="KW-0998">Cell outer membrane</keyword>
<dbReference type="STRING" id="1122240.GCA_000620105_01656"/>
<dbReference type="InterPro" id="IPR011662">
    <property type="entry name" value="Secretin/TonB_short_N"/>
</dbReference>
<dbReference type="SMART" id="SM00965">
    <property type="entry name" value="STN"/>
    <property type="match status" value="1"/>
</dbReference>
<sequence length="802" mass="87008">MPRGFSLAAVTLAVLAAPFAAAADASPALSGRQTLSLPAQPLGQTLNALARQSGTAISVDAALIAGRRAPALQGTMTLGEALRQALAGSGLLATPAGTGISVHSGDRAGEVALPEVTVSASTGRSAVTEGKGSYTTGSMSTATRLPLSIRETPQAVTVMTRQQLNDQAMTSITDVVRNAPGLFLSTSNGPGRPDFSARGFSVDNVMYDGLPSSYQGWIVGAQANMAMFDRVEIVRGATGLVSGSGTPSAAINLVRKRPTAAPKLSLTGSVGSWDNYRGEIDASGSLNENGTVRARVVGSWQDAHTFRDVEAYDHGLFYAVGEADLGERTLLTVGASYQKDSTNNFWGGLPLTVSGGHMNLPRSTFPGNAWERKEQKITTVFGEFRHQFDNDWSVRLAAMQAWQDAVFSGTYLVRSSPTDLGHNAYQSGHDEDQSSYDLYASGPFALLGRSHELMGGISRRQTRLATDNYSGNGMISQHVDPFSWDPHSVPKPHFVYTDTSHEVTTQEGIYLGTRLSLADPLKLILGARLDWYDYEGRSEASDYKVTRNLTRYAGLIYDLDRRHSVYASYTDIFTPQTSKDTSGRILDPIVGENYEIGIKGEYFGGALNAAVALFQIEQKNRARLNSDQSLCPTFPATSCYQASGLVRSRGIDVEIQGALTPGWQLSAGYTYTRANYIRDSDPANEGKRFNPDMPQNLFKLSTVYTLPGDLNQWRVGGTLYWQSDIFNEGSYEGVDFRNEQKAYAVADLMLGYRVNRHLDLQLNINNVFDKTYYKAVGSDVTWGPTDSYGDPRNAMLTARYVF</sequence>
<keyword evidence="20" id="KW-1185">Reference proteome</keyword>
<evidence type="ECO:0000256" key="13">
    <source>
        <dbReference type="ARBA" id="ARBA00023237"/>
    </source>
</evidence>
<feature type="chain" id="PRO_5015447665" evidence="17">
    <location>
        <begin position="23"/>
        <end position="802"/>
    </location>
</feature>
<dbReference type="NCBIfam" id="TIGR01783">
    <property type="entry name" value="TonB-siderophor"/>
    <property type="match status" value="1"/>
</dbReference>
<dbReference type="InterPro" id="IPR010917">
    <property type="entry name" value="TonB_rcpt_CS"/>
</dbReference>
<dbReference type="PROSITE" id="PS52016">
    <property type="entry name" value="TONB_DEPENDENT_REC_3"/>
    <property type="match status" value="1"/>
</dbReference>
<gene>
    <name evidence="19" type="ORF">DAI18_12085</name>
</gene>
<evidence type="ECO:0000256" key="3">
    <source>
        <dbReference type="ARBA" id="ARBA00022448"/>
    </source>
</evidence>
<dbReference type="Gene3D" id="2.40.170.20">
    <property type="entry name" value="TonB-dependent receptor, beta-barrel domain"/>
    <property type="match status" value="1"/>
</dbReference>
<keyword evidence="7 17" id="KW-0732">Signal</keyword>
<evidence type="ECO:0000313" key="19">
    <source>
        <dbReference type="EMBL" id="AVY94693.1"/>
    </source>
</evidence>
<keyword evidence="10 16" id="KW-0798">TonB box</keyword>
<evidence type="ECO:0000256" key="16">
    <source>
        <dbReference type="RuleBase" id="RU003357"/>
    </source>
</evidence>
<evidence type="ECO:0000256" key="9">
    <source>
        <dbReference type="ARBA" id="ARBA00023065"/>
    </source>
</evidence>
<keyword evidence="8" id="KW-0408">Iron</keyword>
<protein>
    <submittedName>
        <fullName evidence="19">TonB-dependent siderophore receptor</fullName>
    </submittedName>
</protein>
<dbReference type="InterPro" id="IPR010105">
    <property type="entry name" value="TonB_sidphr_rcpt"/>
</dbReference>
<dbReference type="OrthoDB" id="174652at2"/>
<feature type="signal peptide" evidence="17">
    <location>
        <begin position="1"/>
        <end position="22"/>
    </location>
</feature>
<evidence type="ECO:0000256" key="8">
    <source>
        <dbReference type="ARBA" id="ARBA00023004"/>
    </source>
</evidence>
<evidence type="ECO:0000256" key="17">
    <source>
        <dbReference type="SAM" id="SignalP"/>
    </source>
</evidence>
<keyword evidence="11 14" id="KW-0472">Membrane</keyword>
<keyword evidence="6 14" id="KW-0812">Transmembrane</keyword>